<evidence type="ECO:0000256" key="1">
    <source>
        <dbReference type="ARBA" id="ARBA00023125"/>
    </source>
</evidence>
<sequence>MKTRDKIVQTSLALFNQHGERAITTNHIAAHLNISPGNLYYHFRNKEDIIRSIFSLYEQHLESGFQPYVDQKVDIDLLIGYFDAMFYTLWQFRFMYANLADILSRDDTLKKRYVQAQQDVLARSIDVLTKVSEEGTLAINKDAIAPLAETMKMLVSFWISYQLTLSQSSIGSITKESLYEGLLRVIMIFKAYAPPHSVATFERLEKHYHTMAQDSDIPAL</sequence>
<accession>A0ABZ0K0L2</accession>
<protein>
    <submittedName>
        <fullName evidence="4">TetR/AcrR family transcriptional regulator</fullName>
    </submittedName>
</protein>
<dbReference type="RefSeq" id="WP_310469557.1">
    <property type="nucleotide sequence ID" value="NZ_CP136522.1"/>
</dbReference>
<dbReference type="Gene3D" id="1.10.357.10">
    <property type="entry name" value="Tetracycline Repressor, domain 2"/>
    <property type="match status" value="1"/>
</dbReference>
<dbReference type="PANTHER" id="PTHR43479">
    <property type="entry name" value="ACREF/ENVCD OPERON REPRESSOR-RELATED"/>
    <property type="match status" value="1"/>
</dbReference>
<keyword evidence="1 2" id="KW-0238">DNA-binding</keyword>
<feature type="domain" description="HTH tetR-type" evidence="3">
    <location>
        <begin position="1"/>
        <end position="61"/>
    </location>
</feature>
<reference evidence="4 5" key="1">
    <citation type="submission" date="2023-10" db="EMBL/GenBank/DDBJ databases">
        <title>Complete genome sequence of Shewanella sp. DAU334.</title>
        <authorList>
            <person name="Lee Y.-S."/>
            <person name="Jeong H.-R."/>
            <person name="Hwang E.-J."/>
            <person name="Choi Y.-L."/>
            <person name="Kim G.-D."/>
        </authorList>
    </citation>
    <scope>NUCLEOTIDE SEQUENCE [LARGE SCALE GENOMIC DNA]</scope>
    <source>
        <strain evidence="4 5">DAU334</strain>
    </source>
</reference>
<dbReference type="InterPro" id="IPR001647">
    <property type="entry name" value="HTH_TetR"/>
</dbReference>
<keyword evidence="5" id="KW-1185">Reference proteome</keyword>
<evidence type="ECO:0000256" key="2">
    <source>
        <dbReference type="PROSITE-ProRule" id="PRU00335"/>
    </source>
</evidence>
<evidence type="ECO:0000313" key="4">
    <source>
        <dbReference type="EMBL" id="WOT05294.1"/>
    </source>
</evidence>
<feature type="DNA-binding region" description="H-T-H motif" evidence="2">
    <location>
        <begin position="24"/>
        <end position="43"/>
    </location>
</feature>
<dbReference type="PROSITE" id="PS50977">
    <property type="entry name" value="HTH_TETR_2"/>
    <property type="match status" value="1"/>
</dbReference>
<dbReference type="InterPro" id="IPR009057">
    <property type="entry name" value="Homeodomain-like_sf"/>
</dbReference>
<dbReference type="InterPro" id="IPR025722">
    <property type="entry name" value="TetR"/>
</dbReference>
<dbReference type="EMBL" id="CP136522">
    <property type="protein sequence ID" value="WOT05294.1"/>
    <property type="molecule type" value="Genomic_DNA"/>
</dbReference>
<dbReference type="PANTHER" id="PTHR43479:SF12">
    <property type="entry name" value="TRANSCRIPTIONAL REGULATORY PROTEIN"/>
    <property type="match status" value="1"/>
</dbReference>
<dbReference type="Pfam" id="PF00440">
    <property type="entry name" value="TetR_N"/>
    <property type="match status" value="1"/>
</dbReference>
<organism evidence="4 5">
    <name type="scientific">Shewanella youngdeokensis</name>
    <dbReference type="NCBI Taxonomy" id="2999068"/>
    <lineage>
        <taxon>Bacteria</taxon>
        <taxon>Pseudomonadati</taxon>
        <taxon>Pseudomonadota</taxon>
        <taxon>Gammaproteobacteria</taxon>
        <taxon>Alteromonadales</taxon>
        <taxon>Shewanellaceae</taxon>
        <taxon>Shewanella</taxon>
    </lineage>
</organism>
<evidence type="ECO:0000259" key="3">
    <source>
        <dbReference type="PROSITE" id="PS50977"/>
    </source>
</evidence>
<dbReference type="Proteomes" id="UP001529491">
    <property type="component" value="Chromosome"/>
</dbReference>
<dbReference type="InterPro" id="IPR050624">
    <property type="entry name" value="HTH-type_Tx_Regulator"/>
</dbReference>
<proteinExistence type="predicted"/>
<dbReference type="Pfam" id="PF13972">
    <property type="entry name" value="TetR"/>
    <property type="match status" value="1"/>
</dbReference>
<dbReference type="PRINTS" id="PR00455">
    <property type="entry name" value="HTHTETR"/>
</dbReference>
<name>A0ABZ0K0L2_9GAMM</name>
<evidence type="ECO:0000313" key="5">
    <source>
        <dbReference type="Proteomes" id="UP001529491"/>
    </source>
</evidence>
<gene>
    <name evidence="4" type="ORF">RGE70_00255</name>
</gene>
<dbReference type="SUPFAM" id="SSF46689">
    <property type="entry name" value="Homeodomain-like"/>
    <property type="match status" value="1"/>
</dbReference>